<reference evidence="2 3" key="1">
    <citation type="submission" date="2016-05" db="EMBL/GenBank/DDBJ databases">
        <title>Comparative analysis of secretome profiles of manganese(II)-oxidizing ascomycete fungi.</title>
        <authorList>
            <consortium name="DOE Joint Genome Institute"/>
            <person name="Zeiner C.A."/>
            <person name="Purvine S.O."/>
            <person name="Zink E.M."/>
            <person name="Wu S."/>
            <person name="Pasa-Tolic L."/>
            <person name="Chaput D.L."/>
            <person name="Haridas S."/>
            <person name="Grigoriev I.V."/>
            <person name="Santelli C.M."/>
            <person name="Hansel C.M."/>
        </authorList>
    </citation>
    <scope>NUCLEOTIDE SEQUENCE [LARGE SCALE GENOMIC DNA]</scope>
    <source>
        <strain evidence="2 3">SRC1lrK2f</strain>
    </source>
</reference>
<feature type="transmembrane region" description="Helical" evidence="1">
    <location>
        <begin position="16"/>
        <end position="35"/>
    </location>
</feature>
<dbReference type="VEuPathDB" id="FungiDB:CC77DRAFT_1023019"/>
<keyword evidence="1" id="KW-0472">Membrane</keyword>
<dbReference type="RefSeq" id="XP_018382918.1">
    <property type="nucleotide sequence ID" value="XM_018525594.1"/>
</dbReference>
<keyword evidence="1" id="KW-0812">Transmembrane</keyword>
<dbReference type="EMBL" id="KV441486">
    <property type="protein sequence ID" value="OAG17497.1"/>
    <property type="molecule type" value="Genomic_DNA"/>
</dbReference>
<gene>
    <name evidence="2" type="ORF">CC77DRAFT_1023019</name>
</gene>
<protein>
    <submittedName>
        <fullName evidence="2">Uncharacterized protein</fullName>
    </submittedName>
</protein>
<evidence type="ECO:0000256" key="1">
    <source>
        <dbReference type="SAM" id="Phobius"/>
    </source>
</evidence>
<name>A0A177DE49_ALTAL</name>
<dbReference type="KEGG" id="aalt:CC77DRAFT_1023019"/>
<sequence>MRAFAYHADVSVETSALWLATLTAGPVVCQVVAILRGARPVQRYDTLDAREVYEFFIAPLYKPYVLFSDSTTCIQSPTPPSRAKRCASRLGLMPRCCLDLYGGCITRVVHNDYYVTWASGPFAK</sequence>
<dbReference type="Proteomes" id="UP000077248">
    <property type="component" value="Unassembled WGS sequence"/>
</dbReference>
<accession>A0A177DE49</accession>
<evidence type="ECO:0000313" key="2">
    <source>
        <dbReference type="EMBL" id="OAG17497.1"/>
    </source>
</evidence>
<evidence type="ECO:0000313" key="3">
    <source>
        <dbReference type="Proteomes" id="UP000077248"/>
    </source>
</evidence>
<dbReference type="GeneID" id="29111188"/>
<keyword evidence="1" id="KW-1133">Transmembrane helix</keyword>
<proteinExistence type="predicted"/>
<keyword evidence="3" id="KW-1185">Reference proteome</keyword>
<organism evidence="2 3">
    <name type="scientific">Alternaria alternata</name>
    <name type="common">Alternaria rot fungus</name>
    <name type="synonym">Torula alternata</name>
    <dbReference type="NCBI Taxonomy" id="5599"/>
    <lineage>
        <taxon>Eukaryota</taxon>
        <taxon>Fungi</taxon>
        <taxon>Dikarya</taxon>
        <taxon>Ascomycota</taxon>
        <taxon>Pezizomycotina</taxon>
        <taxon>Dothideomycetes</taxon>
        <taxon>Pleosporomycetidae</taxon>
        <taxon>Pleosporales</taxon>
        <taxon>Pleosporineae</taxon>
        <taxon>Pleosporaceae</taxon>
        <taxon>Alternaria</taxon>
        <taxon>Alternaria sect. Alternaria</taxon>
        <taxon>Alternaria alternata complex</taxon>
    </lineage>
</organism>
<dbReference type="AlphaFoldDB" id="A0A177DE49"/>